<accession>A0AAV5UBB7</accession>
<evidence type="ECO:0000259" key="8">
    <source>
        <dbReference type="PROSITE" id="PS50089"/>
    </source>
</evidence>
<dbReference type="GO" id="GO:0008270">
    <property type="term" value="F:zinc ion binding"/>
    <property type="evidence" value="ECO:0007669"/>
    <property type="project" value="UniProtKB-KW"/>
</dbReference>
<keyword evidence="2" id="KW-0677">Repeat</keyword>
<reference evidence="9" key="1">
    <citation type="submission" date="2023-10" db="EMBL/GenBank/DDBJ databases">
        <title>Genome assembly of Pristionchus species.</title>
        <authorList>
            <person name="Yoshida K."/>
            <person name="Sommer R.J."/>
        </authorList>
    </citation>
    <scope>NUCLEOTIDE SEQUENCE</scope>
    <source>
        <strain evidence="9">RS0144</strain>
    </source>
</reference>
<keyword evidence="1 6" id="KW-0853">WD repeat</keyword>
<keyword evidence="10" id="KW-1185">Reference proteome</keyword>
<feature type="region of interest" description="Disordered" evidence="7">
    <location>
        <begin position="346"/>
        <end position="411"/>
    </location>
</feature>
<dbReference type="Proteomes" id="UP001432027">
    <property type="component" value="Unassembled WGS sequence"/>
</dbReference>
<evidence type="ECO:0000256" key="7">
    <source>
        <dbReference type="SAM" id="MobiDB-lite"/>
    </source>
</evidence>
<dbReference type="PROSITE" id="PS50082">
    <property type="entry name" value="WD_REPEATS_2"/>
    <property type="match status" value="1"/>
</dbReference>
<feature type="domain" description="RING-type" evidence="8">
    <location>
        <begin position="71"/>
        <end position="110"/>
    </location>
</feature>
<comment type="caution">
    <text evidence="9">The sequence shown here is derived from an EMBL/GenBank/DDBJ whole genome shotgun (WGS) entry which is preliminary data.</text>
</comment>
<evidence type="ECO:0000256" key="2">
    <source>
        <dbReference type="ARBA" id="ARBA00022737"/>
    </source>
</evidence>
<dbReference type="SMART" id="SM00320">
    <property type="entry name" value="WD40"/>
    <property type="match status" value="6"/>
</dbReference>
<dbReference type="InterPro" id="IPR013083">
    <property type="entry name" value="Znf_RING/FYVE/PHD"/>
</dbReference>
<dbReference type="PANTHER" id="PTHR44080">
    <property type="entry name" value="E3 UBIQUITIN-PROTEIN LIGASE COP1"/>
    <property type="match status" value="1"/>
</dbReference>
<dbReference type="InterPro" id="IPR036322">
    <property type="entry name" value="WD40_repeat_dom_sf"/>
</dbReference>
<dbReference type="Gene3D" id="2.130.10.10">
    <property type="entry name" value="YVTN repeat-like/Quinoprotein amine dehydrogenase"/>
    <property type="match status" value="1"/>
</dbReference>
<dbReference type="AlphaFoldDB" id="A0AAV5UBB7"/>
<dbReference type="InterPro" id="IPR042755">
    <property type="entry name" value="COP1"/>
</dbReference>
<evidence type="ECO:0000256" key="6">
    <source>
        <dbReference type="PROSITE-ProRule" id="PRU00221"/>
    </source>
</evidence>
<organism evidence="9 10">
    <name type="scientific">Pristionchus entomophagus</name>
    <dbReference type="NCBI Taxonomy" id="358040"/>
    <lineage>
        <taxon>Eukaryota</taxon>
        <taxon>Metazoa</taxon>
        <taxon>Ecdysozoa</taxon>
        <taxon>Nematoda</taxon>
        <taxon>Chromadorea</taxon>
        <taxon>Rhabditida</taxon>
        <taxon>Rhabditina</taxon>
        <taxon>Diplogasteromorpha</taxon>
        <taxon>Diplogasteroidea</taxon>
        <taxon>Neodiplogasteridae</taxon>
        <taxon>Pristionchus</taxon>
    </lineage>
</organism>
<feature type="compositionally biased region" description="Low complexity" evidence="7">
    <location>
        <begin position="382"/>
        <end position="394"/>
    </location>
</feature>
<keyword evidence="3 5" id="KW-0479">Metal-binding</keyword>
<dbReference type="SUPFAM" id="SSF57850">
    <property type="entry name" value="RING/U-box"/>
    <property type="match status" value="1"/>
</dbReference>
<dbReference type="InterPro" id="IPR019775">
    <property type="entry name" value="WD40_repeat_CS"/>
</dbReference>
<feature type="repeat" description="WD" evidence="6">
    <location>
        <begin position="765"/>
        <end position="802"/>
    </location>
</feature>
<evidence type="ECO:0000313" key="10">
    <source>
        <dbReference type="Proteomes" id="UP001432027"/>
    </source>
</evidence>
<proteinExistence type="predicted"/>
<dbReference type="GO" id="GO:0061630">
    <property type="term" value="F:ubiquitin protein ligase activity"/>
    <property type="evidence" value="ECO:0007669"/>
    <property type="project" value="InterPro"/>
</dbReference>
<dbReference type="Gene3D" id="3.30.40.10">
    <property type="entry name" value="Zinc/RING finger domain, C3HC4 (zinc finger)"/>
    <property type="match status" value="1"/>
</dbReference>
<evidence type="ECO:0000256" key="5">
    <source>
        <dbReference type="PROSITE-ProRule" id="PRU00175"/>
    </source>
</evidence>
<dbReference type="InterPro" id="IPR001841">
    <property type="entry name" value="Znf_RING"/>
</dbReference>
<dbReference type="InterPro" id="IPR001680">
    <property type="entry name" value="WD40_rpt"/>
</dbReference>
<evidence type="ECO:0000256" key="3">
    <source>
        <dbReference type="ARBA" id="ARBA00022771"/>
    </source>
</evidence>
<keyword evidence="3 5" id="KW-0863">Zinc-finger</keyword>
<dbReference type="PROSITE" id="PS00678">
    <property type="entry name" value="WD_REPEATS_1"/>
    <property type="match status" value="1"/>
</dbReference>
<dbReference type="EMBL" id="BTSX01000006">
    <property type="protein sequence ID" value="GMT04175.1"/>
    <property type="molecule type" value="Genomic_DNA"/>
</dbReference>
<dbReference type="Pfam" id="PF00400">
    <property type="entry name" value="WD40"/>
    <property type="match status" value="3"/>
</dbReference>
<evidence type="ECO:0000313" key="9">
    <source>
        <dbReference type="EMBL" id="GMT04175.1"/>
    </source>
</evidence>
<sequence>VPKPRTPDATSKEVEVGDVVENVAVSIEDNAGPSSSSSNITIYADGGSTMHGYTAAQFAALAPVNGLDLMCKVCHRLMVDPLSTICGHTMCTRCFNLSTLNNKPEPCPICGHVFGPVSIWYYTLTGYANATKSVHLSRNALLEEYFTSPMVRGRFDCINQIMEMTDPKEVYDLFRDIFWYFKHPENHQLIQRAYAHTFLRLMSMKMKKRINEEIKRVFQMEVELGYLNRYNNFADANLMKAFIENFPDRAEKSKSIFTTKDESGNSVTRCTIFPDYYPEKMVLTHLPCNQEPTAIVCTVPEALPVDHGVVEVTTSQIVPAVETNEDDNVIAVDDVREPFAHFVRVSPKGKQRRYQTDRPSTSTNRLEEVTNGASEEDEQMDTSSPSASTSAAATAEEEQRVSETSEDPDSPLTVSYFCGGSMYNHAKPVNCPPIMAKHPCLHSECCQCGLGVGIQQYYSVLSTPRMDGASHPPVALAKQLYQKDEATWDPECRTTVALSNSSYPMLTTEYLNDRMNGLIEKQEEEALKLYEKIRDSYLKGQLVEIGEEAYSEGGFDMFTNVGNYLEQSSKYLRMDKITEFPYKHGHCVSCLDFDTSGSLLAIGGTAKSVRIFDFDEQLRDYNKYSPITGATALVEIPALSKLSGLAWCKTDAQNLVMTEYDGVAVLYDVHENKDIRRYKDHNRRIWDVTFHHNIAERKFATCGDDGKVFVYKTTGALPIQSIDVDFSATSLEFSPWDENQLAVAVSDATVNIYDIRHTRHTFMQLRGHKKAVSYVRYLDCGAGNKRLLSAAIDSSIQMWDMSMGKWKCERTFKGHVNEKNFTGLTTNGQYFVTGSEGNDIVLYHQLFSKPMATTNFLTNAHRDYSEFDEQHDRNDFVSCLKWKKGTNIFVAGNNQGIIQAYKAH</sequence>
<evidence type="ECO:0000256" key="1">
    <source>
        <dbReference type="ARBA" id="ARBA00022574"/>
    </source>
</evidence>
<dbReference type="PANTHER" id="PTHR44080:SF1">
    <property type="entry name" value="E3 UBIQUITIN-PROTEIN LIGASE COP1"/>
    <property type="match status" value="1"/>
</dbReference>
<keyword evidence="4" id="KW-0862">Zinc</keyword>
<gene>
    <name evidence="9" type="ORF">PENTCL1PPCAC_26349</name>
</gene>
<dbReference type="InterPro" id="IPR015943">
    <property type="entry name" value="WD40/YVTN_repeat-like_dom_sf"/>
</dbReference>
<dbReference type="CDD" id="cd16449">
    <property type="entry name" value="RING-HC"/>
    <property type="match status" value="1"/>
</dbReference>
<name>A0AAV5UBB7_9BILA</name>
<feature type="non-terminal residue" evidence="9">
    <location>
        <position position="1"/>
    </location>
</feature>
<protein>
    <recommendedName>
        <fullName evidence="8">RING-type domain-containing protein</fullName>
    </recommendedName>
</protein>
<dbReference type="PROSITE" id="PS50089">
    <property type="entry name" value="ZF_RING_2"/>
    <property type="match status" value="1"/>
</dbReference>
<evidence type="ECO:0000256" key="4">
    <source>
        <dbReference type="ARBA" id="ARBA00022833"/>
    </source>
</evidence>
<dbReference type="SUPFAM" id="SSF50978">
    <property type="entry name" value="WD40 repeat-like"/>
    <property type="match status" value="1"/>
</dbReference>
<dbReference type="GO" id="GO:0043161">
    <property type="term" value="P:proteasome-mediated ubiquitin-dependent protein catabolic process"/>
    <property type="evidence" value="ECO:0007669"/>
    <property type="project" value="TreeGrafter"/>
</dbReference>